<reference evidence="2 3" key="1">
    <citation type="journal article" date="2021" name="Commun. Biol.">
        <title>The genome of Shorea leprosula (Dipterocarpaceae) highlights the ecological relevance of drought in aseasonal tropical rainforests.</title>
        <authorList>
            <person name="Ng K.K.S."/>
            <person name="Kobayashi M.J."/>
            <person name="Fawcett J.A."/>
            <person name="Hatakeyama M."/>
            <person name="Paape T."/>
            <person name="Ng C.H."/>
            <person name="Ang C.C."/>
            <person name="Tnah L.H."/>
            <person name="Lee C.T."/>
            <person name="Nishiyama T."/>
            <person name="Sese J."/>
            <person name="O'Brien M.J."/>
            <person name="Copetti D."/>
            <person name="Mohd Noor M.I."/>
            <person name="Ong R.C."/>
            <person name="Putra M."/>
            <person name="Sireger I.Z."/>
            <person name="Indrioko S."/>
            <person name="Kosugi Y."/>
            <person name="Izuno A."/>
            <person name="Isagi Y."/>
            <person name="Lee S.L."/>
            <person name="Shimizu K.K."/>
        </authorList>
    </citation>
    <scope>NUCLEOTIDE SEQUENCE [LARGE SCALE GENOMIC DNA]</scope>
    <source>
        <strain evidence="2">214</strain>
    </source>
</reference>
<feature type="region of interest" description="Disordered" evidence="1">
    <location>
        <begin position="19"/>
        <end position="38"/>
    </location>
</feature>
<proteinExistence type="predicted"/>
<name>A0AAV5KAQ1_9ROSI</name>
<dbReference type="Proteomes" id="UP001054252">
    <property type="component" value="Unassembled WGS sequence"/>
</dbReference>
<dbReference type="EMBL" id="BPVZ01000057">
    <property type="protein sequence ID" value="GKV21386.1"/>
    <property type="molecule type" value="Genomic_DNA"/>
</dbReference>
<feature type="compositionally biased region" description="Polar residues" evidence="1">
    <location>
        <begin position="24"/>
        <end position="37"/>
    </location>
</feature>
<accession>A0AAV5KAQ1</accession>
<evidence type="ECO:0000313" key="3">
    <source>
        <dbReference type="Proteomes" id="UP001054252"/>
    </source>
</evidence>
<comment type="caution">
    <text evidence="2">The sequence shown here is derived from an EMBL/GenBank/DDBJ whole genome shotgun (WGS) entry which is preliminary data.</text>
</comment>
<protein>
    <submittedName>
        <fullName evidence="2">Uncharacterized protein</fullName>
    </submittedName>
</protein>
<dbReference type="AlphaFoldDB" id="A0AAV5KAQ1"/>
<gene>
    <name evidence="2" type="ORF">SLEP1_g31370</name>
</gene>
<evidence type="ECO:0000313" key="2">
    <source>
        <dbReference type="EMBL" id="GKV21386.1"/>
    </source>
</evidence>
<sequence>MNCIPRACRGNKAVDVASQRPIRKNQSQAIGSSSTLSRRPRETHVVMVVTLTLVHPHLLNPKGGEVLQKPKNC</sequence>
<organism evidence="2 3">
    <name type="scientific">Rubroshorea leprosula</name>
    <dbReference type="NCBI Taxonomy" id="152421"/>
    <lineage>
        <taxon>Eukaryota</taxon>
        <taxon>Viridiplantae</taxon>
        <taxon>Streptophyta</taxon>
        <taxon>Embryophyta</taxon>
        <taxon>Tracheophyta</taxon>
        <taxon>Spermatophyta</taxon>
        <taxon>Magnoliopsida</taxon>
        <taxon>eudicotyledons</taxon>
        <taxon>Gunneridae</taxon>
        <taxon>Pentapetalae</taxon>
        <taxon>rosids</taxon>
        <taxon>malvids</taxon>
        <taxon>Malvales</taxon>
        <taxon>Dipterocarpaceae</taxon>
        <taxon>Rubroshorea</taxon>
    </lineage>
</organism>
<keyword evidence="3" id="KW-1185">Reference proteome</keyword>
<evidence type="ECO:0000256" key="1">
    <source>
        <dbReference type="SAM" id="MobiDB-lite"/>
    </source>
</evidence>